<accession>A0A3N4HU85</accession>
<evidence type="ECO:0008006" key="5">
    <source>
        <dbReference type="Google" id="ProtNLM"/>
    </source>
</evidence>
<dbReference type="Proteomes" id="UP000275078">
    <property type="component" value="Unassembled WGS sequence"/>
</dbReference>
<evidence type="ECO:0000256" key="2">
    <source>
        <dbReference type="SAM" id="SignalP"/>
    </source>
</evidence>
<feature type="region of interest" description="Disordered" evidence="1">
    <location>
        <begin position="370"/>
        <end position="406"/>
    </location>
</feature>
<name>A0A3N4HU85_ASCIM</name>
<keyword evidence="2" id="KW-0732">Signal</keyword>
<evidence type="ECO:0000256" key="1">
    <source>
        <dbReference type="SAM" id="MobiDB-lite"/>
    </source>
</evidence>
<feature type="region of interest" description="Disordered" evidence="1">
    <location>
        <begin position="194"/>
        <end position="242"/>
    </location>
</feature>
<evidence type="ECO:0000313" key="3">
    <source>
        <dbReference type="EMBL" id="RPA77382.1"/>
    </source>
</evidence>
<organism evidence="3 4">
    <name type="scientific">Ascobolus immersus RN42</name>
    <dbReference type="NCBI Taxonomy" id="1160509"/>
    <lineage>
        <taxon>Eukaryota</taxon>
        <taxon>Fungi</taxon>
        <taxon>Dikarya</taxon>
        <taxon>Ascomycota</taxon>
        <taxon>Pezizomycotina</taxon>
        <taxon>Pezizomycetes</taxon>
        <taxon>Pezizales</taxon>
        <taxon>Ascobolaceae</taxon>
        <taxon>Ascobolus</taxon>
    </lineage>
</organism>
<feature type="compositionally biased region" description="Low complexity" evidence="1">
    <location>
        <begin position="230"/>
        <end position="240"/>
    </location>
</feature>
<evidence type="ECO:0000313" key="4">
    <source>
        <dbReference type="Proteomes" id="UP000275078"/>
    </source>
</evidence>
<feature type="region of interest" description="Disordered" evidence="1">
    <location>
        <begin position="20"/>
        <end position="63"/>
    </location>
</feature>
<feature type="signal peptide" evidence="2">
    <location>
        <begin position="1"/>
        <end position="18"/>
    </location>
</feature>
<sequence length="406" mass="46112">MRFFRLIAVASTIFSVSSHSIPNPEKTTLDERSTTKEGNISKPKPPTNPAQSTKHRPLLPTYPKTITNPVDQRSWLMQLARSPEINPYWNFTETLWALCQRHRQPLPKKCVPSCEDVHSHTHLGLHTGVCGENAQICTFATFVLPDSMCPGRVNSFKLRCPKSQEEFNKILYDRSGGYRNDALSNLVVRIKSNRPPKYGGILPPPQCESPPPPKNSTKTPRDLPKEPKKLPTSTPSTSSLHSLRKRDYKYNQYITSKHLYRYFSIEGPRYDLPKVPFRPNRPYECYNSERMARAERVILPGKTDLTSYEMCWYPVGTMDMPEERCPGMKTPDACPKSDEEMVEAIWTHNAYAFKRPGAMTKENLRRILKGIKGPPAMPPCNTESKKSCIAPNEGKKNSTNSGSKEN</sequence>
<protein>
    <recommendedName>
        <fullName evidence="5">Extracellular membrane protein CFEM domain-containing protein</fullName>
    </recommendedName>
</protein>
<gene>
    <name evidence="3" type="ORF">BJ508DRAFT_330235</name>
</gene>
<dbReference type="AlphaFoldDB" id="A0A3N4HU85"/>
<feature type="compositionally biased region" description="Basic and acidic residues" evidence="1">
    <location>
        <begin position="219"/>
        <end position="229"/>
    </location>
</feature>
<dbReference type="EMBL" id="ML119727">
    <property type="protein sequence ID" value="RPA77382.1"/>
    <property type="molecule type" value="Genomic_DNA"/>
</dbReference>
<feature type="compositionally biased region" description="Polar residues" evidence="1">
    <location>
        <begin position="397"/>
        <end position="406"/>
    </location>
</feature>
<feature type="chain" id="PRO_5018077252" description="Extracellular membrane protein CFEM domain-containing protein" evidence="2">
    <location>
        <begin position="19"/>
        <end position="406"/>
    </location>
</feature>
<proteinExistence type="predicted"/>
<feature type="compositionally biased region" description="Pro residues" evidence="1">
    <location>
        <begin position="202"/>
        <end position="214"/>
    </location>
</feature>
<keyword evidence="4" id="KW-1185">Reference proteome</keyword>
<reference evidence="3 4" key="1">
    <citation type="journal article" date="2018" name="Nat. Ecol. Evol.">
        <title>Pezizomycetes genomes reveal the molecular basis of ectomycorrhizal truffle lifestyle.</title>
        <authorList>
            <person name="Murat C."/>
            <person name="Payen T."/>
            <person name="Noel B."/>
            <person name="Kuo A."/>
            <person name="Morin E."/>
            <person name="Chen J."/>
            <person name="Kohler A."/>
            <person name="Krizsan K."/>
            <person name="Balestrini R."/>
            <person name="Da Silva C."/>
            <person name="Montanini B."/>
            <person name="Hainaut M."/>
            <person name="Levati E."/>
            <person name="Barry K.W."/>
            <person name="Belfiori B."/>
            <person name="Cichocki N."/>
            <person name="Clum A."/>
            <person name="Dockter R.B."/>
            <person name="Fauchery L."/>
            <person name="Guy J."/>
            <person name="Iotti M."/>
            <person name="Le Tacon F."/>
            <person name="Lindquist E.A."/>
            <person name="Lipzen A."/>
            <person name="Malagnac F."/>
            <person name="Mello A."/>
            <person name="Molinier V."/>
            <person name="Miyauchi S."/>
            <person name="Poulain J."/>
            <person name="Riccioni C."/>
            <person name="Rubini A."/>
            <person name="Sitrit Y."/>
            <person name="Splivallo R."/>
            <person name="Traeger S."/>
            <person name="Wang M."/>
            <person name="Zifcakova L."/>
            <person name="Wipf D."/>
            <person name="Zambonelli A."/>
            <person name="Paolocci F."/>
            <person name="Nowrousian M."/>
            <person name="Ottonello S."/>
            <person name="Baldrian P."/>
            <person name="Spatafora J.W."/>
            <person name="Henrissat B."/>
            <person name="Nagy L.G."/>
            <person name="Aury J.M."/>
            <person name="Wincker P."/>
            <person name="Grigoriev I.V."/>
            <person name="Bonfante P."/>
            <person name="Martin F.M."/>
        </authorList>
    </citation>
    <scope>NUCLEOTIDE SEQUENCE [LARGE SCALE GENOMIC DNA]</scope>
    <source>
        <strain evidence="3 4">RN42</strain>
    </source>
</reference>